<reference evidence="9 10" key="1">
    <citation type="submission" date="2019-08" db="EMBL/GenBank/DDBJ databases">
        <title>Bacterial whole genome sequence for Glaciihabitans sp. CHu50b-6-2.</title>
        <authorList>
            <person name="Jin L."/>
        </authorList>
    </citation>
    <scope>NUCLEOTIDE SEQUENCE [LARGE SCALE GENOMIC DNA]</scope>
    <source>
        <strain evidence="9 10">CHu50b-6-2</strain>
    </source>
</reference>
<comment type="cofactor">
    <cofactor evidence="1">
        <name>FAD</name>
        <dbReference type="ChEBI" id="CHEBI:57692"/>
    </cofactor>
</comment>
<comment type="similarity">
    <text evidence="2">Belongs to the ETF beta-subunit/FixA family.</text>
</comment>
<dbReference type="InterPro" id="IPR014729">
    <property type="entry name" value="Rossmann-like_a/b/a_fold"/>
</dbReference>
<accession>A0A5C8UKF4</accession>
<evidence type="ECO:0000256" key="3">
    <source>
        <dbReference type="ARBA" id="ARBA00011355"/>
    </source>
</evidence>
<dbReference type="Gene3D" id="3.40.50.620">
    <property type="entry name" value="HUPs"/>
    <property type="match status" value="1"/>
</dbReference>
<comment type="subunit">
    <text evidence="3">Heterodimer of an alpha and a beta subunit.</text>
</comment>
<proteinExistence type="inferred from homology"/>
<evidence type="ECO:0000256" key="2">
    <source>
        <dbReference type="ARBA" id="ARBA00007557"/>
    </source>
</evidence>
<dbReference type="AlphaFoldDB" id="A0A5C8UKF4"/>
<dbReference type="GO" id="GO:0009055">
    <property type="term" value="F:electron transfer activity"/>
    <property type="evidence" value="ECO:0007669"/>
    <property type="project" value="InterPro"/>
</dbReference>
<dbReference type="InterPro" id="IPR033948">
    <property type="entry name" value="ETF_beta_N"/>
</dbReference>
<dbReference type="Proteomes" id="UP000321379">
    <property type="component" value="Unassembled WGS sequence"/>
</dbReference>
<organism evidence="9 10">
    <name type="scientific">Lacisediminihabitans profunda</name>
    <dbReference type="NCBI Taxonomy" id="2594790"/>
    <lineage>
        <taxon>Bacteria</taxon>
        <taxon>Bacillati</taxon>
        <taxon>Actinomycetota</taxon>
        <taxon>Actinomycetes</taxon>
        <taxon>Micrococcales</taxon>
        <taxon>Microbacteriaceae</taxon>
        <taxon>Lacisediminihabitans</taxon>
    </lineage>
</organism>
<comment type="caution">
    <text evidence="9">The sequence shown here is derived from an EMBL/GenBank/DDBJ whole genome shotgun (WGS) entry which is preliminary data.</text>
</comment>
<dbReference type="Pfam" id="PF01012">
    <property type="entry name" value="ETF"/>
    <property type="match status" value="1"/>
</dbReference>
<dbReference type="RefSeq" id="WP_147784722.1">
    <property type="nucleotide sequence ID" value="NZ_VRMG01000011.1"/>
</dbReference>
<evidence type="ECO:0000256" key="7">
    <source>
        <dbReference type="ARBA" id="ARBA00025649"/>
    </source>
</evidence>
<gene>
    <name evidence="9" type="ORF">FVP33_16135</name>
</gene>
<name>A0A5C8UKF4_9MICO</name>
<protein>
    <recommendedName>
        <fullName evidence="4">Electron transfer flavoprotein subunit beta</fullName>
    </recommendedName>
</protein>
<evidence type="ECO:0000313" key="9">
    <source>
        <dbReference type="EMBL" id="TXN28725.1"/>
    </source>
</evidence>
<evidence type="ECO:0000259" key="8">
    <source>
        <dbReference type="SMART" id="SM00893"/>
    </source>
</evidence>
<dbReference type="PANTHER" id="PTHR21294">
    <property type="entry name" value="ELECTRON TRANSFER FLAVOPROTEIN BETA-SUBUNIT"/>
    <property type="match status" value="1"/>
</dbReference>
<keyword evidence="6" id="KW-0249">Electron transport</keyword>
<comment type="function">
    <text evidence="7">The electron transfer flavoprotein serves as a specific electron acceptor for other dehydrogenases. It transfers the electrons to the main respiratory chain via ETF-ubiquinone oxidoreductase (ETF dehydrogenase).</text>
</comment>
<dbReference type="InterPro" id="IPR014730">
    <property type="entry name" value="ETF_a/b_N"/>
</dbReference>
<dbReference type="PANTHER" id="PTHR21294:SF8">
    <property type="entry name" value="ELECTRON TRANSFER FLAVOPROTEIN SUBUNIT BETA"/>
    <property type="match status" value="1"/>
</dbReference>
<dbReference type="EMBL" id="VRMG01000011">
    <property type="protein sequence ID" value="TXN28725.1"/>
    <property type="molecule type" value="Genomic_DNA"/>
</dbReference>
<dbReference type="CDD" id="cd01714">
    <property type="entry name" value="ETF_beta"/>
    <property type="match status" value="1"/>
</dbReference>
<keyword evidence="5" id="KW-0813">Transport</keyword>
<dbReference type="SUPFAM" id="SSF52402">
    <property type="entry name" value="Adenine nucleotide alpha hydrolases-like"/>
    <property type="match status" value="1"/>
</dbReference>
<evidence type="ECO:0000256" key="5">
    <source>
        <dbReference type="ARBA" id="ARBA00022448"/>
    </source>
</evidence>
<sequence>MKIVVLVKQVPDTWGARRLNLDTGWLDRGGSEAVIDEIDERALEAALAYQDSNDAEVVALTMGPDSAKDMLRKSLAMGADSAVHILDSRLAGADLAWTARVIAAALTKLGYDLVIAGNESTDGRGGVLPALVAEHLGVPLASYLDSVAITADSIAGERSTELGTMSVRAPLPAVISVTERTAEARFPNFKGILRAKKKPVTVWSLDDLGADAAASPVRSVVLATSERPARSAGTQIVDDGTAGVELAEFLAARHLI</sequence>
<evidence type="ECO:0000256" key="4">
    <source>
        <dbReference type="ARBA" id="ARBA00016797"/>
    </source>
</evidence>
<dbReference type="GO" id="GO:0005829">
    <property type="term" value="C:cytosol"/>
    <property type="evidence" value="ECO:0007669"/>
    <property type="project" value="TreeGrafter"/>
</dbReference>
<keyword evidence="10" id="KW-1185">Reference proteome</keyword>
<dbReference type="SMART" id="SM00893">
    <property type="entry name" value="ETF"/>
    <property type="match status" value="1"/>
</dbReference>
<dbReference type="PIRSF" id="PIRSF000090">
    <property type="entry name" value="Beta-ETF"/>
    <property type="match status" value="1"/>
</dbReference>
<evidence type="ECO:0000313" key="10">
    <source>
        <dbReference type="Proteomes" id="UP000321379"/>
    </source>
</evidence>
<evidence type="ECO:0000256" key="6">
    <source>
        <dbReference type="ARBA" id="ARBA00022982"/>
    </source>
</evidence>
<dbReference type="InterPro" id="IPR012255">
    <property type="entry name" value="ETF_b"/>
</dbReference>
<feature type="domain" description="Electron transfer flavoprotein alpha/beta-subunit N-terminal" evidence="8">
    <location>
        <begin position="23"/>
        <end position="212"/>
    </location>
</feature>
<evidence type="ECO:0000256" key="1">
    <source>
        <dbReference type="ARBA" id="ARBA00001974"/>
    </source>
</evidence>